<dbReference type="Proteomes" id="UP000265703">
    <property type="component" value="Unassembled WGS sequence"/>
</dbReference>
<sequence length="142" mass="16438">MSCDVGLDNGVLSFQHIILPLLGLLTRMAITECILEKYVHAIFMVIYVNLSTYQQSIEQQVFASTDLLVNNLDIRKYFFMILEREMETMYKMLNNGHNNLIFGQNSNSKKSDANLTRLHYRELARKVDAERIYDPPGDLSKD</sequence>
<evidence type="ECO:0000313" key="2">
    <source>
        <dbReference type="Proteomes" id="UP000265703"/>
    </source>
</evidence>
<protein>
    <submittedName>
        <fullName evidence="1">Uncharacterized protein</fullName>
    </submittedName>
</protein>
<gene>
    <name evidence="1" type="ORF">C1645_838336</name>
</gene>
<proteinExistence type="predicted"/>
<keyword evidence="2" id="KW-1185">Reference proteome</keyword>
<accession>A0A397S7F0</accession>
<reference evidence="1 2" key="1">
    <citation type="submission" date="2018-06" db="EMBL/GenBank/DDBJ databases">
        <title>Comparative genomics reveals the genomic features of Rhizophagus irregularis, R. cerebriforme, R. diaphanum and Gigaspora rosea, and their symbiotic lifestyle signature.</title>
        <authorList>
            <person name="Morin E."/>
            <person name="San Clemente H."/>
            <person name="Chen E.C.H."/>
            <person name="De La Providencia I."/>
            <person name="Hainaut M."/>
            <person name="Kuo A."/>
            <person name="Kohler A."/>
            <person name="Murat C."/>
            <person name="Tang N."/>
            <person name="Roy S."/>
            <person name="Loubradou J."/>
            <person name="Henrissat B."/>
            <person name="Grigoriev I.V."/>
            <person name="Corradi N."/>
            <person name="Roux C."/>
            <person name="Martin F.M."/>
        </authorList>
    </citation>
    <scope>NUCLEOTIDE SEQUENCE [LARGE SCALE GENOMIC DNA]</scope>
    <source>
        <strain evidence="1 2">DAOM 227022</strain>
    </source>
</reference>
<organism evidence="1 2">
    <name type="scientific">Glomus cerebriforme</name>
    <dbReference type="NCBI Taxonomy" id="658196"/>
    <lineage>
        <taxon>Eukaryota</taxon>
        <taxon>Fungi</taxon>
        <taxon>Fungi incertae sedis</taxon>
        <taxon>Mucoromycota</taxon>
        <taxon>Glomeromycotina</taxon>
        <taxon>Glomeromycetes</taxon>
        <taxon>Glomerales</taxon>
        <taxon>Glomeraceae</taxon>
        <taxon>Glomus</taxon>
    </lineage>
</organism>
<dbReference type="EMBL" id="QKYT01000928">
    <property type="protein sequence ID" value="RIA80636.1"/>
    <property type="molecule type" value="Genomic_DNA"/>
</dbReference>
<evidence type="ECO:0000313" key="1">
    <source>
        <dbReference type="EMBL" id="RIA80636.1"/>
    </source>
</evidence>
<feature type="non-terminal residue" evidence="1">
    <location>
        <position position="142"/>
    </location>
</feature>
<dbReference type="OrthoDB" id="2423195at2759"/>
<dbReference type="AlphaFoldDB" id="A0A397S7F0"/>
<comment type="caution">
    <text evidence="1">The sequence shown here is derived from an EMBL/GenBank/DDBJ whole genome shotgun (WGS) entry which is preliminary data.</text>
</comment>
<name>A0A397S7F0_9GLOM</name>